<accession>A0A1J5SPI8</accession>
<dbReference type="AlphaFoldDB" id="A0A1J5SPI8"/>
<dbReference type="SUPFAM" id="SSF48452">
    <property type="entry name" value="TPR-like"/>
    <property type="match status" value="1"/>
</dbReference>
<proteinExistence type="predicted"/>
<reference evidence="1" key="1">
    <citation type="submission" date="2016-10" db="EMBL/GenBank/DDBJ databases">
        <title>Sequence of Gallionella enrichment culture.</title>
        <authorList>
            <person name="Poehlein A."/>
            <person name="Muehling M."/>
            <person name="Daniel R."/>
        </authorList>
    </citation>
    <scope>NUCLEOTIDE SEQUENCE</scope>
</reference>
<dbReference type="InterPro" id="IPR011990">
    <property type="entry name" value="TPR-like_helical_dom_sf"/>
</dbReference>
<organism evidence="1">
    <name type="scientific">mine drainage metagenome</name>
    <dbReference type="NCBI Taxonomy" id="410659"/>
    <lineage>
        <taxon>unclassified sequences</taxon>
        <taxon>metagenomes</taxon>
        <taxon>ecological metagenomes</taxon>
    </lineage>
</organism>
<gene>
    <name evidence="1" type="ORF">GALL_158400</name>
</gene>
<sequence length="115" mass="13247">MKNVLATYAFKPRDWYDLGRSLQTDHPFLAGLCFKAAVEHDRAFLDAWYELACCQERLGLTEAAVKTVRVLTEAAPYYGAARGMLIRLLLRQGKDVEARRVAWDGGKVFHRRQWM</sequence>
<dbReference type="EMBL" id="MLJW01000078">
    <property type="protein sequence ID" value="OIR01982.1"/>
    <property type="molecule type" value="Genomic_DNA"/>
</dbReference>
<dbReference type="Gene3D" id="1.25.40.10">
    <property type="entry name" value="Tetratricopeptide repeat domain"/>
    <property type="match status" value="1"/>
</dbReference>
<name>A0A1J5SPI8_9ZZZZ</name>
<protein>
    <submittedName>
        <fullName evidence="1">Uncharacterized protein</fullName>
    </submittedName>
</protein>
<evidence type="ECO:0000313" key="1">
    <source>
        <dbReference type="EMBL" id="OIR01982.1"/>
    </source>
</evidence>
<comment type="caution">
    <text evidence="1">The sequence shown here is derived from an EMBL/GenBank/DDBJ whole genome shotgun (WGS) entry which is preliminary data.</text>
</comment>